<dbReference type="Proteomes" id="UP000053237">
    <property type="component" value="Unassembled WGS sequence"/>
</dbReference>
<gene>
    <name evidence="1" type="ORF">BN9_123170</name>
</gene>
<dbReference type="AlphaFoldDB" id="A0A024FVC6"/>
<dbReference type="InParanoid" id="A0A024FVC6"/>
<reference evidence="1 2" key="1">
    <citation type="submission" date="2012-05" db="EMBL/GenBank/DDBJ databases">
        <title>Recombination and specialization in a pathogen metapopulation.</title>
        <authorList>
            <person name="Gardiner A."/>
            <person name="Kemen E."/>
            <person name="Schultz-Larsen T."/>
            <person name="MacLean D."/>
            <person name="Van Oosterhout C."/>
            <person name="Jones J.D.G."/>
        </authorList>
    </citation>
    <scope>NUCLEOTIDE SEQUENCE [LARGE SCALE GENOMIC DNA]</scope>
    <source>
        <strain evidence="1 2">Ac Nc2</strain>
    </source>
</reference>
<name>A0A024FVC6_9STRA</name>
<dbReference type="EMBL" id="CAIX01000533">
    <property type="protein sequence ID" value="CCI11070.1"/>
    <property type="molecule type" value="Genomic_DNA"/>
</dbReference>
<keyword evidence="2" id="KW-1185">Reference proteome</keyword>
<comment type="caution">
    <text evidence="1">The sequence shown here is derived from an EMBL/GenBank/DDBJ whole genome shotgun (WGS) entry which is preliminary data.</text>
</comment>
<sequence>MRRNHAPTPNDGLLVCQKGEIFQGFKMTEIFLGGESVHPFSISQDAALKIYLYDDDGVEDQSKRSVTVTVYNVRRPSWLVMQEEALSFNIDVGIIVCSSIVCTEYLIGVWDDSNI</sequence>
<organism evidence="1 2">
    <name type="scientific">Albugo candida</name>
    <dbReference type="NCBI Taxonomy" id="65357"/>
    <lineage>
        <taxon>Eukaryota</taxon>
        <taxon>Sar</taxon>
        <taxon>Stramenopiles</taxon>
        <taxon>Oomycota</taxon>
        <taxon>Peronosporomycetes</taxon>
        <taxon>Albuginales</taxon>
        <taxon>Albuginaceae</taxon>
        <taxon>Albugo</taxon>
    </lineage>
</organism>
<accession>A0A024FVC6</accession>
<proteinExistence type="predicted"/>
<evidence type="ECO:0000313" key="2">
    <source>
        <dbReference type="Proteomes" id="UP000053237"/>
    </source>
</evidence>
<evidence type="ECO:0000313" key="1">
    <source>
        <dbReference type="EMBL" id="CCI11070.1"/>
    </source>
</evidence>
<protein>
    <submittedName>
        <fullName evidence="1">Uncharacterized protein</fullName>
    </submittedName>
</protein>